<comment type="caution">
    <text evidence="1">The sequence shown here is derived from an EMBL/GenBank/DDBJ whole genome shotgun (WGS) entry which is preliminary data.</text>
</comment>
<organism evidence="1 2">
    <name type="scientific">Leptospira wolffii</name>
    <dbReference type="NCBI Taxonomy" id="409998"/>
    <lineage>
        <taxon>Bacteria</taxon>
        <taxon>Pseudomonadati</taxon>
        <taxon>Spirochaetota</taxon>
        <taxon>Spirochaetia</taxon>
        <taxon>Leptospirales</taxon>
        <taxon>Leptospiraceae</taxon>
        <taxon>Leptospira</taxon>
    </lineage>
</organism>
<protein>
    <submittedName>
        <fullName evidence="1">Type II toxin-antitoxin system RelE/ParE family toxin</fullName>
    </submittedName>
</protein>
<reference evidence="1 2" key="1">
    <citation type="submission" date="2024-09" db="EMBL/GenBank/DDBJ databases">
        <title>Taxonomic and Genotyping Characterization of Leptospira Strains isolated from Multiple Sources in Colombia highlights the importance of intermediate species.</title>
        <authorList>
            <person name="Torres Higuera L."/>
            <person name="Rojas Tapias D."/>
            <person name="Jimenez Velasquez S."/>
            <person name="Renjifo Ibanez C."/>
        </authorList>
    </citation>
    <scope>NUCLEOTIDE SEQUENCE [LARGE SCALE GENOMIC DNA]</scope>
    <source>
        <strain evidence="1 2">Lep080</strain>
    </source>
</reference>
<evidence type="ECO:0000313" key="2">
    <source>
        <dbReference type="Proteomes" id="UP001580391"/>
    </source>
</evidence>
<dbReference type="Proteomes" id="UP001580391">
    <property type="component" value="Unassembled WGS sequence"/>
</dbReference>
<proteinExistence type="predicted"/>
<accession>A0ABV5BK06</accession>
<gene>
    <name evidence="1" type="ORF">ACE5IX_03915</name>
</gene>
<sequence length="65" mass="7716">MQVTDEIWDCRAECGSNTYRLLCFWGGRNRLILTHGFQKKTRKTPGKEIERAERYRKNYFGGSNQ</sequence>
<dbReference type="Pfam" id="PF05973">
    <property type="entry name" value="Gp49"/>
    <property type="match status" value="1"/>
</dbReference>
<dbReference type="InterPro" id="IPR009241">
    <property type="entry name" value="HigB-like"/>
</dbReference>
<name>A0ABV5BK06_9LEPT</name>
<dbReference type="RefSeq" id="WP_375516620.1">
    <property type="nucleotide sequence ID" value="NZ_JBHILI010000001.1"/>
</dbReference>
<keyword evidence="2" id="KW-1185">Reference proteome</keyword>
<evidence type="ECO:0000313" key="1">
    <source>
        <dbReference type="EMBL" id="MFB5735638.1"/>
    </source>
</evidence>
<dbReference type="EMBL" id="JBHILJ010000001">
    <property type="protein sequence ID" value="MFB5735638.1"/>
    <property type="molecule type" value="Genomic_DNA"/>
</dbReference>